<dbReference type="Gene3D" id="3.20.20.80">
    <property type="entry name" value="Glycosidases"/>
    <property type="match status" value="1"/>
</dbReference>
<dbReference type="Gene3D" id="2.60.40.10">
    <property type="entry name" value="Immunoglobulins"/>
    <property type="match status" value="1"/>
</dbReference>
<reference evidence="7 8" key="1">
    <citation type="submission" date="2019-02" db="EMBL/GenBank/DDBJ databases">
        <title>Deep-cultivation of Planctomycetes and their phenomic and genomic characterization uncovers novel biology.</title>
        <authorList>
            <person name="Wiegand S."/>
            <person name="Jogler M."/>
            <person name="Boedeker C."/>
            <person name="Pinto D."/>
            <person name="Vollmers J."/>
            <person name="Rivas-Marin E."/>
            <person name="Kohn T."/>
            <person name="Peeters S.H."/>
            <person name="Heuer A."/>
            <person name="Rast P."/>
            <person name="Oberbeckmann S."/>
            <person name="Bunk B."/>
            <person name="Jeske O."/>
            <person name="Meyerdierks A."/>
            <person name="Storesund J.E."/>
            <person name="Kallscheuer N."/>
            <person name="Luecker S."/>
            <person name="Lage O.M."/>
            <person name="Pohl T."/>
            <person name="Merkel B.J."/>
            <person name="Hornburger P."/>
            <person name="Mueller R.-W."/>
            <person name="Bruemmer F."/>
            <person name="Labrenz M."/>
            <person name="Spormann A.M."/>
            <person name="Op den Camp H."/>
            <person name="Overmann J."/>
            <person name="Amann R."/>
            <person name="Jetten M.S.M."/>
            <person name="Mascher T."/>
            <person name="Medema M.H."/>
            <person name="Devos D.P."/>
            <person name="Kaster A.-K."/>
            <person name="Ovreas L."/>
            <person name="Rohde M."/>
            <person name="Galperin M.Y."/>
            <person name="Jogler C."/>
        </authorList>
    </citation>
    <scope>NUCLEOTIDE SEQUENCE [LARGE SCALE GENOMIC DNA]</scope>
    <source>
        <strain evidence="7 8">Pla175</strain>
    </source>
</reference>
<dbReference type="InterPro" id="IPR006103">
    <property type="entry name" value="Glyco_hydro_2_cat"/>
</dbReference>
<dbReference type="SUPFAM" id="SSF49303">
    <property type="entry name" value="beta-Galactosidase/glucuronidase domain"/>
    <property type="match status" value="1"/>
</dbReference>
<dbReference type="SUPFAM" id="SSF51445">
    <property type="entry name" value="(Trans)glycosidases"/>
    <property type="match status" value="1"/>
</dbReference>
<dbReference type="InterPro" id="IPR006102">
    <property type="entry name" value="Ig-like_GH2"/>
</dbReference>
<dbReference type="EC" id="3.2.1.23" evidence="7"/>
<dbReference type="InterPro" id="IPR051913">
    <property type="entry name" value="GH2_Domain-Containing"/>
</dbReference>
<protein>
    <submittedName>
        <fullName evidence="7">Beta-galactosidase</fullName>
        <ecNumber evidence="7">3.2.1.23</ecNumber>
    </submittedName>
</protein>
<dbReference type="GO" id="GO:0005975">
    <property type="term" value="P:carbohydrate metabolic process"/>
    <property type="evidence" value="ECO:0007669"/>
    <property type="project" value="InterPro"/>
</dbReference>
<evidence type="ECO:0000256" key="2">
    <source>
        <dbReference type="ARBA" id="ARBA00022801"/>
    </source>
</evidence>
<dbReference type="Proteomes" id="UP000317429">
    <property type="component" value="Chromosome"/>
</dbReference>
<dbReference type="InterPro" id="IPR008979">
    <property type="entry name" value="Galactose-bd-like_sf"/>
</dbReference>
<organism evidence="7 8">
    <name type="scientific">Pirellulimonas nuda</name>
    <dbReference type="NCBI Taxonomy" id="2528009"/>
    <lineage>
        <taxon>Bacteria</taxon>
        <taxon>Pseudomonadati</taxon>
        <taxon>Planctomycetota</taxon>
        <taxon>Planctomycetia</taxon>
        <taxon>Pirellulales</taxon>
        <taxon>Lacipirellulaceae</taxon>
        <taxon>Pirellulimonas</taxon>
    </lineage>
</organism>
<dbReference type="InterPro" id="IPR006104">
    <property type="entry name" value="Glyco_hydro_2_N"/>
</dbReference>
<dbReference type="Pfam" id="PF02837">
    <property type="entry name" value="Glyco_hydro_2_N"/>
    <property type="match status" value="1"/>
</dbReference>
<name>A0A518D9Z5_9BACT</name>
<dbReference type="Pfam" id="PF02836">
    <property type="entry name" value="Glyco_hydro_2_C"/>
    <property type="match status" value="1"/>
</dbReference>
<evidence type="ECO:0000259" key="5">
    <source>
        <dbReference type="Pfam" id="PF02836"/>
    </source>
</evidence>
<evidence type="ECO:0000256" key="3">
    <source>
        <dbReference type="ARBA" id="ARBA00023295"/>
    </source>
</evidence>
<dbReference type="InterPro" id="IPR013783">
    <property type="entry name" value="Ig-like_fold"/>
</dbReference>
<feature type="domain" description="Glycoside hydrolase family 2 catalytic" evidence="5">
    <location>
        <begin position="320"/>
        <end position="445"/>
    </location>
</feature>
<dbReference type="Gene3D" id="2.60.120.260">
    <property type="entry name" value="Galactose-binding domain-like"/>
    <property type="match status" value="1"/>
</dbReference>
<feature type="domain" description="Glycosyl hydrolases family 2 sugar binding" evidence="6">
    <location>
        <begin position="70"/>
        <end position="178"/>
    </location>
</feature>
<dbReference type="EMBL" id="CP036291">
    <property type="protein sequence ID" value="QDU88258.1"/>
    <property type="molecule type" value="Genomic_DNA"/>
</dbReference>
<gene>
    <name evidence="7" type="primary">lacZ_2</name>
    <name evidence="7" type="ORF">Pla175_16320</name>
</gene>
<dbReference type="InterPro" id="IPR017853">
    <property type="entry name" value="GH"/>
</dbReference>
<dbReference type="AlphaFoldDB" id="A0A518D9Z5"/>
<evidence type="ECO:0000259" key="6">
    <source>
        <dbReference type="Pfam" id="PF02837"/>
    </source>
</evidence>
<dbReference type="SUPFAM" id="SSF49785">
    <property type="entry name" value="Galactose-binding domain-like"/>
    <property type="match status" value="1"/>
</dbReference>
<keyword evidence="2 7" id="KW-0378">Hydrolase</keyword>
<evidence type="ECO:0000313" key="8">
    <source>
        <dbReference type="Proteomes" id="UP000317429"/>
    </source>
</evidence>
<evidence type="ECO:0000313" key="7">
    <source>
        <dbReference type="EMBL" id="QDU88258.1"/>
    </source>
</evidence>
<dbReference type="KEGG" id="pnd:Pla175_16320"/>
<dbReference type="InterPro" id="IPR036156">
    <property type="entry name" value="Beta-gal/glucu_dom_sf"/>
</dbReference>
<comment type="similarity">
    <text evidence="1">Belongs to the glycosyl hydrolase 2 family.</text>
</comment>
<proteinExistence type="inferred from homology"/>
<dbReference type="PANTHER" id="PTHR42732">
    <property type="entry name" value="BETA-GALACTOSIDASE"/>
    <property type="match status" value="1"/>
</dbReference>
<keyword evidence="8" id="KW-1185">Reference proteome</keyword>
<evidence type="ECO:0000256" key="1">
    <source>
        <dbReference type="ARBA" id="ARBA00007401"/>
    </source>
</evidence>
<keyword evidence="3 7" id="KW-0326">Glycosidase</keyword>
<evidence type="ECO:0000259" key="4">
    <source>
        <dbReference type="Pfam" id="PF00703"/>
    </source>
</evidence>
<dbReference type="Pfam" id="PF00703">
    <property type="entry name" value="Glyco_hydro_2"/>
    <property type="match status" value="1"/>
</dbReference>
<sequence length="574" mass="64511">MLTRWGREVAPDNAWPQYPRPQMSRPEWTNLNGLWDYAIRGKDAADAPSAWDGQILVPYAVESALSGVGKLLETEQTLWYQRTFDYKPQQGRKLLLNFEAVDYAATVMVNGKQVGRHVGGNLPFSFDITSAVSPGENTLVVRVTDATGGYQLRGKQRLDPKGIWYTRVSGIHQSVWLEPVPDRHIESLKIDTHASKGEIAVTAKTGDDKCRVEVTAMLDGKAVATAVGEGRVILPIPDAKPWSPNSPTLYDLKVKLLDAEGQALDEVSSYAGIRTLGKERDADGNLRFTLNGEPIFHWGPLDQGWWPDGLLTPPSDEATRWEIGWLKKAGFNMIRKHIKVEPRRYYHHCDKLGMLVWQDQVSAMPDPKSPAWTRMAPNPEDADWPAEAHQQYMTELQQMVDTLGNSPAIAVWVPFNEAWGQHNTIEVGEWLSKHDPSRPVNVASGGNFWPVGQVADHHNYPSPDFPLADPRFEDYIKVVGEFGGHGWPVKGHLWKEDSRNWGYGGLPKSLQEYRQRYRKTLGELAELKKKGIAAGVYTQTTDVEGEINGLMTYDREEVKIPAGRLKKIHSVLWE</sequence>
<accession>A0A518D9Z5</accession>
<dbReference type="GO" id="GO:0004565">
    <property type="term" value="F:beta-galactosidase activity"/>
    <property type="evidence" value="ECO:0007669"/>
    <property type="project" value="UniProtKB-EC"/>
</dbReference>
<dbReference type="PANTHER" id="PTHR42732:SF2">
    <property type="entry name" value="BETA-MANNOSIDASE"/>
    <property type="match status" value="1"/>
</dbReference>
<feature type="domain" description="Glycoside hydrolase family 2 immunoglobulin-like beta-sandwich" evidence="4">
    <location>
        <begin position="184"/>
        <end position="274"/>
    </location>
</feature>